<accession>H6X4F0</accession>
<reference evidence="1 2" key="1">
    <citation type="journal article" date="2012" name="J. Virol.">
        <title>Genome of Klebsiella sp.-Infecting Bacteriophage vB_KleM_RaK2.</title>
        <authorList>
            <person name="Simoliunas E."/>
            <person name="Kaliniene L."/>
            <person name="Truncaite L."/>
            <person name="Klausa V."/>
            <person name="Zajanckauskaite A."/>
            <person name="Meskys R."/>
        </authorList>
    </citation>
    <scope>NUCLEOTIDE SEQUENCE [LARGE SCALE GENOMIC DNA]</scope>
</reference>
<dbReference type="GeneID" id="14012931"/>
<proteinExistence type="predicted"/>
<dbReference type="KEGG" id="vg:14012931"/>
<evidence type="ECO:0000313" key="1">
    <source>
        <dbReference type="EMBL" id="AFA44616.1"/>
    </source>
</evidence>
<sequence>MWGIKMKYVMVDEITSTKPSDDYNKWLARSNKCIIPHDDRVYHCYECGEIIPNVLDHSIFTYDDLNYAHSRCLDKK</sequence>
<dbReference type="Proteomes" id="UP000007524">
    <property type="component" value="Segment"/>
</dbReference>
<evidence type="ECO:0000313" key="2">
    <source>
        <dbReference type="Proteomes" id="UP000007524"/>
    </source>
</evidence>
<dbReference type="RefSeq" id="YP_007007498.1">
    <property type="nucleotide sequence ID" value="NC_019526.1"/>
</dbReference>
<name>H6X4F0_9CAUD</name>
<dbReference type="EMBL" id="JQ513383">
    <property type="protein sequence ID" value="AFA44616.1"/>
    <property type="molecule type" value="Genomic_DNA"/>
</dbReference>
<dbReference type="OrthoDB" id="29226at10239"/>
<keyword evidence="2" id="KW-1185">Reference proteome</keyword>
<protein>
    <submittedName>
        <fullName evidence="1">Uncharacterized protein</fullName>
    </submittedName>
</protein>
<organism evidence="1 2">
    <name type="scientific">Klebsiella phage vB_KleM_RaK2</name>
    <dbReference type="NCBI Taxonomy" id="1147094"/>
    <lineage>
        <taxon>Viruses</taxon>
        <taxon>Duplodnaviria</taxon>
        <taxon>Heunggongvirae</taxon>
        <taxon>Uroviricota</taxon>
        <taxon>Caudoviricetes</taxon>
        <taxon>Alcyoneusvirus</taxon>
        <taxon>Alcyoneusvirus RaK2</taxon>
    </lineage>
</organism>
<gene>
    <name evidence="1" type="ORF">RaK2_00343</name>
</gene>